<keyword evidence="2" id="KW-1185">Reference proteome</keyword>
<dbReference type="EMBL" id="SLWV01000025">
    <property type="protein sequence ID" value="TCO70689.1"/>
    <property type="molecule type" value="Genomic_DNA"/>
</dbReference>
<dbReference type="RefSeq" id="WP_330571318.1">
    <property type="nucleotide sequence ID" value="NZ_SLWV01000025.1"/>
</dbReference>
<proteinExistence type="predicted"/>
<dbReference type="Gene3D" id="3.40.1260.10">
    <property type="entry name" value="DsrEFH-like"/>
    <property type="match status" value="1"/>
</dbReference>
<reference evidence="1 2" key="1">
    <citation type="submission" date="2019-03" db="EMBL/GenBank/DDBJ databases">
        <title>Genomic Encyclopedia of Type Strains, Phase IV (KMG-IV): sequencing the most valuable type-strain genomes for metagenomic binning, comparative biology and taxonomic classification.</title>
        <authorList>
            <person name="Goeker M."/>
        </authorList>
    </citation>
    <scope>NUCLEOTIDE SEQUENCE [LARGE SCALE GENOMIC DNA]</scope>
    <source>
        <strain evidence="1 2">DSM 102940</strain>
    </source>
</reference>
<dbReference type="InterPro" id="IPR027396">
    <property type="entry name" value="DsrEFH-like"/>
</dbReference>
<dbReference type="AlphaFoldDB" id="A0A4R2KJB1"/>
<organism evidence="1 2">
    <name type="scientific">Marinisporobacter balticus</name>
    <dbReference type="NCBI Taxonomy" id="2018667"/>
    <lineage>
        <taxon>Bacteria</taxon>
        <taxon>Bacillati</taxon>
        <taxon>Bacillota</taxon>
        <taxon>Clostridia</taxon>
        <taxon>Peptostreptococcales</taxon>
        <taxon>Thermotaleaceae</taxon>
        <taxon>Marinisporobacter</taxon>
    </lineage>
</organism>
<evidence type="ECO:0008006" key="3">
    <source>
        <dbReference type="Google" id="ProtNLM"/>
    </source>
</evidence>
<name>A0A4R2KJB1_9FIRM</name>
<sequence>MSENKDKLVVLWTSGDREVAFKMVFMYTLNAKLKGWWKDVTLIVWGPSSKLLSEDAEVQVYF</sequence>
<evidence type="ECO:0000313" key="2">
    <source>
        <dbReference type="Proteomes" id="UP000294919"/>
    </source>
</evidence>
<comment type="caution">
    <text evidence="1">The sequence shown here is derived from an EMBL/GenBank/DDBJ whole genome shotgun (WGS) entry which is preliminary data.</text>
</comment>
<dbReference type="Proteomes" id="UP000294919">
    <property type="component" value="Unassembled WGS sequence"/>
</dbReference>
<feature type="non-terminal residue" evidence="1">
    <location>
        <position position="62"/>
    </location>
</feature>
<evidence type="ECO:0000313" key="1">
    <source>
        <dbReference type="EMBL" id="TCO70689.1"/>
    </source>
</evidence>
<accession>A0A4R2KJB1</accession>
<gene>
    <name evidence="1" type="ORF">EV214_12560</name>
</gene>
<protein>
    <recommendedName>
        <fullName evidence="3">DsrE/DsrF/DsrH-like protein</fullName>
    </recommendedName>
</protein>